<keyword evidence="3 5" id="KW-1133">Transmembrane helix</keyword>
<accession>A0A5N6VXA5</accession>
<organism evidence="6 7">
    <name type="scientific">Aspergillus transmontanensis</name>
    <dbReference type="NCBI Taxonomy" id="1034304"/>
    <lineage>
        <taxon>Eukaryota</taxon>
        <taxon>Fungi</taxon>
        <taxon>Dikarya</taxon>
        <taxon>Ascomycota</taxon>
        <taxon>Pezizomycotina</taxon>
        <taxon>Eurotiomycetes</taxon>
        <taxon>Eurotiomycetidae</taxon>
        <taxon>Eurotiales</taxon>
        <taxon>Aspergillaceae</taxon>
        <taxon>Aspergillus</taxon>
        <taxon>Aspergillus subgen. Circumdati</taxon>
    </lineage>
</organism>
<dbReference type="EMBL" id="ML738327">
    <property type="protein sequence ID" value="KAE8313195.1"/>
    <property type="molecule type" value="Genomic_DNA"/>
</dbReference>
<keyword evidence="2 5" id="KW-0812">Transmembrane</keyword>
<feature type="transmembrane region" description="Helical" evidence="5">
    <location>
        <begin position="92"/>
        <end position="113"/>
    </location>
</feature>
<feature type="transmembrane region" description="Helical" evidence="5">
    <location>
        <begin position="191"/>
        <end position="216"/>
    </location>
</feature>
<evidence type="ECO:0000256" key="3">
    <source>
        <dbReference type="ARBA" id="ARBA00022989"/>
    </source>
</evidence>
<evidence type="ECO:0000313" key="7">
    <source>
        <dbReference type="Proteomes" id="UP000325433"/>
    </source>
</evidence>
<reference evidence="7" key="1">
    <citation type="submission" date="2019-04" db="EMBL/GenBank/DDBJ databases">
        <title>Friends and foes A comparative genomics studyof 23 Aspergillus species from section Flavi.</title>
        <authorList>
            <consortium name="DOE Joint Genome Institute"/>
            <person name="Kjaerbolling I."/>
            <person name="Vesth T."/>
            <person name="Frisvad J.C."/>
            <person name="Nybo J.L."/>
            <person name="Theobald S."/>
            <person name="Kildgaard S."/>
            <person name="Isbrandt T."/>
            <person name="Kuo A."/>
            <person name="Sato A."/>
            <person name="Lyhne E.K."/>
            <person name="Kogle M.E."/>
            <person name="Wiebenga A."/>
            <person name="Kun R.S."/>
            <person name="Lubbers R.J."/>
            <person name="Makela M.R."/>
            <person name="Barry K."/>
            <person name="Chovatia M."/>
            <person name="Clum A."/>
            <person name="Daum C."/>
            <person name="Haridas S."/>
            <person name="He G."/>
            <person name="LaButti K."/>
            <person name="Lipzen A."/>
            <person name="Mondo S."/>
            <person name="Riley R."/>
            <person name="Salamov A."/>
            <person name="Simmons B.A."/>
            <person name="Magnuson J.K."/>
            <person name="Henrissat B."/>
            <person name="Mortensen U.H."/>
            <person name="Larsen T.O."/>
            <person name="Devries R.P."/>
            <person name="Grigoriev I.V."/>
            <person name="Machida M."/>
            <person name="Baker S.E."/>
            <person name="Andersen M.R."/>
        </authorList>
    </citation>
    <scope>NUCLEOTIDE SEQUENCE [LARGE SCALE GENOMIC DNA]</scope>
    <source>
        <strain evidence="7">CBS 130015</strain>
    </source>
</reference>
<evidence type="ECO:0000256" key="5">
    <source>
        <dbReference type="SAM" id="Phobius"/>
    </source>
</evidence>
<keyword evidence="7" id="KW-1185">Reference proteome</keyword>
<dbReference type="Proteomes" id="UP000325433">
    <property type="component" value="Unassembled WGS sequence"/>
</dbReference>
<gene>
    <name evidence="6" type="ORF">BDV41DRAFT_576914</name>
</gene>
<feature type="transmembrane region" description="Helical" evidence="5">
    <location>
        <begin position="119"/>
        <end position="139"/>
    </location>
</feature>
<feature type="transmembrane region" description="Helical" evidence="5">
    <location>
        <begin position="151"/>
        <end position="171"/>
    </location>
</feature>
<dbReference type="InterPro" id="IPR005178">
    <property type="entry name" value="Ostalpha/TMEM184C"/>
</dbReference>
<evidence type="ECO:0000313" key="6">
    <source>
        <dbReference type="EMBL" id="KAE8313195.1"/>
    </source>
</evidence>
<proteinExistence type="predicted"/>
<name>A0A5N6VXA5_9EURO</name>
<dbReference type="PANTHER" id="PTHR23423">
    <property type="entry name" value="ORGANIC SOLUTE TRANSPORTER-RELATED"/>
    <property type="match status" value="1"/>
</dbReference>
<evidence type="ECO:0000256" key="2">
    <source>
        <dbReference type="ARBA" id="ARBA00022692"/>
    </source>
</evidence>
<protein>
    <submittedName>
        <fullName evidence="6">Organic solute transporter Ostalpha-domain-containing protein</fullName>
    </submittedName>
</protein>
<sequence length="311" mass="34868">MVPFYTILCTLSVVYYKEYLYLSSLYEFYESPVIASFFLLFCDSSSSGAQGLRDHFSTIAPKPWMQPIRFLVVHVGRNETGRAANGVKWFDAICFGVFQFCLVNALGAIMKWITEAADIIVIKILSLIAAILCLLQFYVATKDQLARHRPLLKFTAIKVVIFVFYVQKFIFSQLTKEGDVIKPSAKVSYPSWSVSVPNTLLCAEMAVISILHFWAYPYNVYQGQNLQNGGASGHDLNPVDQQASMAVVSEGVRRSSYTPHIGAPVLLNQGGTVGWRAFLDAASFVDIFHNVHIALCRKFMQRLRTRSADTT</sequence>
<dbReference type="SMART" id="SM01417">
    <property type="entry name" value="Solute_trans_a"/>
    <property type="match status" value="1"/>
</dbReference>
<dbReference type="AlphaFoldDB" id="A0A5N6VXA5"/>
<dbReference type="Pfam" id="PF03619">
    <property type="entry name" value="Solute_trans_a"/>
    <property type="match status" value="1"/>
</dbReference>
<keyword evidence="4 5" id="KW-0472">Membrane</keyword>
<evidence type="ECO:0000256" key="1">
    <source>
        <dbReference type="ARBA" id="ARBA00004141"/>
    </source>
</evidence>
<evidence type="ECO:0000256" key="4">
    <source>
        <dbReference type="ARBA" id="ARBA00023136"/>
    </source>
</evidence>
<comment type="subcellular location">
    <subcellularLocation>
        <location evidence="1">Membrane</location>
        <topology evidence="1">Multi-pass membrane protein</topology>
    </subcellularLocation>
</comment>
<dbReference type="GO" id="GO:0016020">
    <property type="term" value="C:membrane"/>
    <property type="evidence" value="ECO:0007669"/>
    <property type="project" value="UniProtKB-SubCell"/>
</dbReference>